<dbReference type="Proteomes" id="UP000000588">
    <property type="component" value="Chromosome"/>
</dbReference>
<evidence type="ECO:0000313" key="2">
    <source>
        <dbReference type="Proteomes" id="UP000000588"/>
    </source>
</evidence>
<dbReference type="AlphaFoldDB" id="Q7MT77"/>
<name>Q7MT77_PORGI</name>
<accession>Q7MT77</accession>
<dbReference type="EnsemblBacteria" id="AAQ67063">
    <property type="protein sequence ID" value="AAQ67063"/>
    <property type="gene ID" value="PG_2104"/>
</dbReference>
<reference evidence="1 2" key="1">
    <citation type="journal article" date="2003" name="J. Bacteriol.">
        <title>Complete genome sequence of the oral pathogenic bacterium Porphyromonas gingivalis strain W83.</title>
        <authorList>
            <person name="Nelson K."/>
            <person name="Fleishmann R."/>
            <person name="DeBoy R."/>
            <person name="Paulsen I."/>
            <person name="Fouts D."/>
            <person name="Eisen J."/>
            <person name="Daugherty S."/>
            <person name="Dodson R."/>
            <person name="Durkin A."/>
            <person name="Gwinn M."/>
            <person name="Haft D."/>
            <person name="Kolonay J."/>
            <person name="Nelson W."/>
            <person name="White O."/>
            <person name="Mason T."/>
            <person name="Tallon L."/>
            <person name="Gray J."/>
            <person name="Granger D."/>
            <person name="Tettelin H."/>
            <person name="Dong H."/>
            <person name="Galvin J."/>
            <person name="Duncan M."/>
            <person name="Dewhirst F."/>
            <person name="Fraser C."/>
        </authorList>
    </citation>
    <scope>NUCLEOTIDE SEQUENCE [LARGE SCALE GENOMIC DNA]</scope>
    <source>
        <strain evidence="2">ATCC BAA-308 / W83</strain>
    </source>
</reference>
<sequence>MRKTSLLFFFSCFFRPPWSEHSASLSDSELADLFFLAKGYFSTL</sequence>
<gene>
    <name evidence="1" type="ordered locus">PG_2104</name>
</gene>
<dbReference type="HOGENOM" id="CLU_3220027_0_0_10"/>
<dbReference type="KEGG" id="pgi:PG_2104"/>
<organism evidence="1 2">
    <name type="scientific">Porphyromonas gingivalis (strain ATCC BAA-308 / W83)</name>
    <dbReference type="NCBI Taxonomy" id="242619"/>
    <lineage>
        <taxon>Bacteria</taxon>
        <taxon>Pseudomonadati</taxon>
        <taxon>Bacteroidota</taxon>
        <taxon>Bacteroidia</taxon>
        <taxon>Bacteroidales</taxon>
        <taxon>Porphyromonadaceae</taxon>
        <taxon>Porphyromonas</taxon>
    </lineage>
</organism>
<dbReference type="EMBL" id="AE015924">
    <property type="protein sequence ID" value="AAQ67063.1"/>
    <property type="molecule type" value="Genomic_DNA"/>
</dbReference>
<proteinExistence type="predicted"/>
<keyword evidence="2" id="KW-1185">Reference proteome</keyword>
<protein>
    <submittedName>
        <fullName evidence="1">Uncharacterized protein</fullName>
    </submittedName>
</protein>
<evidence type="ECO:0000313" key="1">
    <source>
        <dbReference type="EMBL" id="AAQ67063.1"/>
    </source>
</evidence>